<dbReference type="PANTHER" id="PTHR13793:SF107">
    <property type="entry name" value="BROMODOMAIN-CONTAINING PROTEIN HOMOLOG"/>
    <property type="match status" value="1"/>
</dbReference>
<dbReference type="PROSITE" id="PS51805">
    <property type="entry name" value="EPHD"/>
    <property type="match status" value="2"/>
</dbReference>
<keyword evidence="1" id="KW-0479">Metal-binding</keyword>
<dbReference type="GO" id="GO:0008270">
    <property type="term" value="F:zinc ion binding"/>
    <property type="evidence" value="ECO:0007669"/>
    <property type="project" value="UniProtKB-KW"/>
</dbReference>
<feature type="domain" description="PHD-type" evidence="6">
    <location>
        <begin position="801"/>
        <end position="851"/>
    </location>
</feature>
<dbReference type="InParanoid" id="A0A090M8L3"/>
<gene>
    <name evidence="8" type="ORF">OT_ostta08g01950</name>
</gene>
<keyword evidence="9" id="KW-1185">Reference proteome</keyword>
<dbReference type="PANTHER" id="PTHR13793">
    <property type="entry name" value="PHD FINGER PROTEINS"/>
    <property type="match status" value="1"/>
</dbReference>
<feature type="compositionally biased region" description="Low complexity" evidence="5">
    <location>
        <begin position="384"/>
        <end position="397"/>
    </location>
</feature>
<dbReference type="RefSeq" id="XP_022840972.1">
    <property type="nucleotide sequence ID" value="XM_022983566.1"/>
</dbReference>
<dbReference type="EMBL" id="CAID01000008">
    <property type="protein sequence ID" value="CEG01464.1"/>
    <property type="molecule type" value="Genomic_DNA"/>
</dbReference>
<dbReference type="AlphaFoldDB" id="A0A090M8L3"/>
<feature type="region of interest" description="Disordered" evidence="5">
    <location>
        <begin position="379"/>
        <end position="440"/>
    </location>
</feature>
<dbReference type="CDD" id="cd15492">
    <property type="entry name" value="PHD_BRPF_JADE_like"/>
    <property type="match status" value="2"/>
</dbReference>
<sequence>MTNDNDSIRRASHATASSWRALSRDVVEIAPDFNASGEDSSGKTLCERLQATREETLLMEEHPELKRQKKLAETNDATKVWALRAGQSTVNATAAPFLKWCEEHFRYIDRRDVEALTPRAEHLMENDGDYLIGGLGRHYIHGWDEEDKEEAKKSMERKRLAVLNREQAPATKKRTPSNNPKSKVVDKKYEITRVSPLEKPEEIDEYCGVCFDGDSYDDNQILFCDKCDIAVHQVCYGIHKIPNGDWNCTACRSRAKRTCCLCSVRGGALKPTTDGRWAHLFCAQWIPELFIANIEAMEPIDVGHLLQDRQGLTCSICKETGVGACIQCAYGACSVPFHPMCALKAGVRMEVRSTANSTDCDYMCYCEKHVKEMEKKARRCANGQTSTATTPAQTPMKAEVKAEEEEPAKETAPSPAKPTTPKEEVKPTSPQKDEPMSTPRAEVIAVHPMRELGANEIRKLISNLFDISTLTASDIDGVDKADFVTWLRDDDDALRNKENSTTTPSKIMPSMNPNEIAAREWLARRAKVELLAPIRLDGSTDQKVSDSAMEDVSISPSVAKVESKDEETYLYPANVCHPIEQLAEYTRLTLETVRVPAIPKTLEEVNPEQSGPNGIPQSMRPPKCQVCVIRKQGVCGTASAPPRCLRRRENMEKIRQAERAEMEAKLAPGERLPDPIEKVKAELARIEKQTDFLRLAPDDEVVAEIYRAQTALARTSLINRHFIQRLLSEVKQALPEEGKLQEEQELALRDTSKYEERWRGGRWRMERLKAEGKEEEAQFDGGELAGADMCDPLVESGAMEDALCCVCAGGESEYPNEIVFCERCEMCVHQQCYGVTNIPEGEWLCWPCHETERLERANGLPGTRPPRYMREAGDGAMYDPRVQCMLCPVKRGALRTIVNPATQTPMAGERATSSPQVRSQTAAKTAPDGRAEVEADPPTPSTPKTPAPQTPNRGRNRWCHVVCAHWQQGMETDLYLDGPSAITGLEEIRTQFRNARCSACRLDDGACIPCCANGCPVVFHPLCARRCGWHMLPYQSPEPLAFCARHSVQERNNPGSTMRSKYSANASGARFGQRVSSKRKRTPTIEEMEMLRRARVGLETLRLLCDRVIKREKLKRLELEQHHKLWLAQIRSDASGPVYNLGDDTQAHVKIPDVAKDRKLIFLTAEEAKRYEEDLVTLLPPDIRLIQAAPIDPPFREEETDA</sequence>
<reference evidence="8 9" key="2">
    <citation type="journal article" date="2014" name="BMC Genomics">
        <title>An improved genome of the model marine alga Ostreococcus tauri unfolds by assessing Illumina de novo assemblies.</title>
        <authorList>
            <person name="Blanc-Mathieu R."/>
            <person name="Verhelst B."/>
            <person name="Derelle E."/>
            <person name="Rombauts S."/>
            <person name="Bouget F.Y."/>
            <person name="Carre I."/>
            <person name="Chateau A."/>
            <person name="Eyre-Walker A."/>
            <person name="Grimsley N."/>
            <person name="Moreau H."/>
            <person name="Piegu B."/>
            <person name="Rivals E."/>
            <person name="Schackwitz W."/>
            <person name="Van de Peer Y."/>
            <person name="Piganeau G."/>
        </authorList>
    </citation>
    <scope>NUCLEOTIDE SEQUENCE [LARGE SCALE GENOMIC DNA]</scope>
    <source>
        <strain evidence="9">OTTH 0595 / CCAP 157/2 / RCC745</strain>
    </source>
</reference>
<dbReference type="Pfam" id="PF13832">
    <property type="entry name" value="zf-HC5HC2H_2"/>
    <property type="match status" value="2"/>
</dbReference>
<dbReference type="InterPro" id="IPR011011">
    <property type="entry name" value="Znf_FYVE_PHD"/>
</dbReference>
<dbReference type="InterPro" id="IPR001965">
    <property type="entry name" value="Znf_PHD"/>
</dbReference>
<feature type="domain" description="PHD-type" evidence="7">
    <location>
        <begin position="256"/>
        <end position="370"/>
    </location>
</feature>
<evidence type="ECO:0000256" key="2">
    <source>
        <dbReference type="ARBA" id="ARBA00022771"/>
    </source>
</evidence>
<feature type="compositionally biased region" description="Pro residues" evidence="5">
    <location>
        <begin position="937"/>
        <end position="949"/>
    </location>
</feature>
<dbReference type="PROSITE" id="PS50016">
    <property type="entry name" value="ZF_PHD_2"/>
    <property type="match status" value="2"/>
</dbReference>
<name>A0A090M8L3_OSTTA</name>
<dbReference type="SUPFAM" id="SSF57903">
    <property type="entry name" value="FYVE/PHD zinc finger"/>
    <property type="match status" value="2"/>
</dbReference>
<dbReference type="GO" id="GO:0006357">
    <property type="term" value="P:regulation of transcription by RNA polymerase II"/>
    <property type="evidence" value="ECO:0007669"/>
    <property type="project" value="TreeGrafter"/>
</dbReference>
<dbReference type="InterPro" id="IPR019786">
    <property type="entry name" value="Zinc_finger_PHD-type_CS"/>
</dbReference>
<feature type="compositionally biased region" description="Low complexity" evidence="5">
    <location>
        <begin position="410"/>
        <end position="419"/>
    </location>
</feature>
<dbReference type="CDD" id="cd15571">
    <property type="entry name" value="ePHD"/>
    <property type="match status" value="1"/>
</dbReference>
<dbReference type="SMART" id="SM00249">
    <property type="entry name" value="PHD"/>
    <property type="match status" value="4"/>
</dbReference>
<feature type="domain" description="PHD-type" evidence="7">
    <location>
        <begin position="931"/>
        <end position="1047"/>
    </location>
</feature>
<dbReference type="GeneID" id="9831579"/>
<feature type="domain" description="PHD-type" evidence="6">
    <location>
        <begin position="204"/>
        <end position="254"/>
    </location>
</feature>
<evidence type="ECO:0000256" key="4">
    <source>
        <dbReference type="PROSITE-ProRule" id="PRU00146"/>
    </source>
</evidence>
<evidence type="ECO:0000256" key="5">
    <source>
        <dbReference type="SAM" id="MobiDB-lite"/>
    </source>
</evidence>
<dbReference type="Gene3D" id="3.30.40.10">
    <property type="entry name" value="Zinc/RING finger domain, C3HC4 (zinc finger)"/>
    <property type="match status" value="4"/>
</dbReference>
<reference evidence="9" key="1">
    <citation type="journal article" date="2006" name="Proc. Natl. Acad. Sci. U.S.A.">
        <title>Genome analysis of the smallest free-living eukaryote Ostreococcus tauri unveils many unique features.</title>
        <authorList>
            <person name="Derelle E."/>
            <person name="Ferraz C."/>
            <person name="Rombauts S."/>
            <person name="Rouze P."/>
            <person name="Worden A.Z."/>
            <person name="Robbens S."/>
            <person name="Partensky F."/>
            <person name="Degroeve S."/>
            <person name="Echeynie S."/>
            <person name="Cooke R."/>
            <person name="Saeys Y."/>
            <person name="Wuyts J."/>
            <person name="Jabbari K."/>
            <person name="Bowler C."/>
            <person name="Panaud O."/>
            <person name="Piegu B."/>
            <person name="Ball S.G."/>
            <person name="Ral J.-P."/>
            <person name="Bouget F.-Y."/>
            <person name="Piganeau G."/>
            <person name="De Baets B."/>
            <person name="Picard A."/>
            <person name="Delseny M."/>
            <person name="Demaille J."/>
            <person name="Van de Peer Y."/>
            <person name="Moreau H."/>
        </authorList>
    </citation>
    <scope>NUCLEOTIDE SEQUENCE [LARGE SCALE GENOMIC DNA]</scope>
    <source>
        <strain evidence="9">OTTH 0595 / CCAP 157/2 / RCC745</strain>
    </source>
</reference>
<evidence type="ECO:0000313" key="8">
    <source>
        <dbReference type="EMBL" id="CEG01464.1"/>
    </source>
</evidence>
<dbReference type="KEGG" id="ota:OT_ostta08g01950"/>
<evidence type="ECO:0000256" key="3">
    <source>
        <dbReference type="ARBA" id="ARBA00022833"/>
    </source>
</evidence>
<dbReference type="PROSITE" id="PS01359">
    <property type="entry name" value="ZF_PHD_1"/>
    <property type="match status" value="2"/>
</dbReference>
<dbReference type="InterPro" id="IPR034732">
    <property type="entry name" value="EPHD"/>
</dbReference>
<protein>
    <submittedName>
        <fullName evidence="8">Zinc finger, PHD-finger</fullName>
    </submittedName>
</protein>
<evidence type="ECO:0000313" key="9">
    <source>
        <dbReference type="Proteomes" id="UP000009170"/>
    </source>
</evidence>
<feature type="region of interest" description="Disordered" evidence="5">
    <location>
        <begin position="900"/>
        <end position="953"/>
    </location>
</feature>
<accession>A0A090M8L3</accession>
<dbReference type="Proteomes" id="UP000009170">
    <property type="component" value="Unassembled WGS sequence"/>
</dbReference>
<dbReference type="InterPro" id="IPR019787">
    <property type="entry name" value="Znf_PHD-finger"/>
</dbReference>
<dbReference type="Pfam" id="PF13831">
    <property type="entry name" value="PHD_2"/>
    <property type="match status" value="2"/>
</dbReference>
<keyword evidence="3" id="KW-0862">Zinc</keyword>
<feature type="compositionally biased region" description="Polar residues" evidence="5">
    <location>
        <begin position="900"/>
        <end position="923"/>
    </location>
</feature>
<dbReference type="STRING" id="70448.A0A090M8L3"/>
<evidence type="ECO:0000256" key="1">
    <source>
        <dbReference type="ARBA" id="ARBA00022723"/>
    </source>
</evidence>
<evidence type="ECO:0000259" key="7">
    <source>
        <dbReference type="PROSITE" id="PS51805"/>
    </source>
</evidence>
<keyword evidence="2 4" id="KW-0863">Zinc-finger</keyword>
<dbReference type="InterPro" id="IPR013083">
    <property type="entry name" value="Znf_RING/FYVE/PHD"/>
</dbReference>
<dbReference type="FunCoup" id="A0A090M8L3">
    <property type="interactions" value="161"/>
</dbReference>
<organism evidence="8 9">
    <name type="scientific">Ostreococcus tauri</name>
    <name type="common">Marine green alga</name>
    <dbReference type="NCBI Taxonomy" id="70448"/>
    <lineage>
        <taxon>Eukaryota</taxon>
        <taxon>Viridiplantae</taxon>
        <taxon>Chlorophyta</taxon>
        <taxon>Mamiellophyceae</taxon>
        <taxon>Mamiellales</taxon>
        <taxon>Bathycoccaceae</taxon>
        <taxon>Ostreococcus</taxon>
    </lineage>
</organism>
<comment type="caution">
    <text evidence="8">The sequence shown here is derived from an EMBL/GenBank/DDBJ whole genome shotgun (WGS) entry which is preliminary data.</text>
</comment>
<dbReference type="OrthoDB" id="20839at2759"/>
<evidence type="ECO:0000259" key="6">
    <source>
        <dbReference type="PROSITE" id="PS50016"/>
    </source>
</evidence>
<feature type="compositionally biased region" description="Basic and acidic residues" evidence="5">
    <location>
        <begin position="420"/>
        <end position="435"/>
    </location>
</feature>
<proteinExistence type="predicted"/>
<dbReference type="InterPro" id="IPR050701">
    <property type="entry name" value="Histone_Mod_Regulator"/>
</dbReference>